<keyword evidence="5" id="KW-0520">NAD</keyword>
<sequence length="337" mass="38204">MDKNEFKTILVTGGAGFIGSNFIHYVLKKYPDYRIINLDALTYAGNLENLKDIEGEPRYKFVKGDIGDKDLVDGLVREAGAIVHFAAESHVDRSIADPQNFIHTNIVGTYTLLEAARNNGRKRFHHISTDEVFGSLGPDDPKFNEKMPYDPRSPYSASKAASDHMVRAYYHTFGLPVTISNCSNNYGAYQFPEKLIPLFITNLLESKQVPLYGDGLNVRDWLYVDDHCQAIDLILHEGKIGSTYCVGGNSEITNKELTYQILKLMGKNESSVEFVKDRLGHDRRYAIDFSKINKELGWAPRVSFEDGLKETIKWYIENEAWWKKLKVRSTTSENATG</sequence>
<keyword evidence="6 7" id="KW-0456">Lyase</keyword>
<dbReference type="CDD" id="cd05246">
    <property type="entry name" value="dTDP_GD_SDR_e"/>
    <property type="match status" value="1"/>
</dbReference>
<comment type="catalytic activity">
    <reaction evidence="1 7">
        <text>dTDP-alpha-D-glucose = dTDP-4-dehydro-6-deoxy-alpha-D-glucose + H2O</text>
        <dbReference type="Rhea" id="RHEA:17221"/>
        <dbReference type="ChEBI" id="CHEBI:15377"/>
        <dbReference type="ChEBI" id="CHEBI:57477"/>
        <dbReference type="ChEBI" id="CHEBI:57649"/>
        <dbReference type="EC" id="4.2.1.46"/>
    </reaction>
</comment>
<evidence type="ECO:0000256" key="2">
    <source>
        <dbReference type="ARBA" id="ARBA00001911"/>
    </source>
</evidence>
<dbReference type="NCBIfam" id="TIGR01181">
    <property type="entry name" value="dTDP_gluc_dehyt"/>
    <property type="match status" value="1"/>
</dbReference>
<dbReference type="GO" id="GO:0008460">
    <property type="term" value="F:dTDP-glucose 4,6-dehydratase activity"/>
    <property type="evidence" value="ECO:0007669"/>
    <property type="project" value="UniProtKB-EC"/>
</dbReference>
<dbReference type="GO" id="GO:0009225">
    <property type="term" value="P:nucleotide-sugar metabolic process"/>
    <property type="evidence" value="ECO:0007669"/>
    <property type="project" value="InterPro"/>
</dbReference>
<evidence type="ECO:0000259" key="8">
    <source>
        <dbReference type="Pfam" id="PF16363"/>
    </source>
</evidence>
<dbReference type="Pfam" id="PF16363">
    <property type="entry name" value="GDP_Man_Dehyd"/>
    <property type="match status" value="1"/>
</dbReference>
<evidence type="ECO:0000313" key="10">
    <source>
        <dbReference type="Proteomes" id="UP000034956"/>
    </source>
</evidence>
<dbReference type="PATRIC" id="fig|1618660.3.peg.106"/>
<evidence type="ECO:0000256" key="3">
    <source>
        <dbReference type="ARBA" id="ARBA00008178"/>
    </source>
</evidence>
<evidence type="ECO:0000256" key="1">
    <source>
        <dbReference type="ARBA" id="ARBA00001539"/>
    </source>
</evidence>
<dbReference type="AlphaFoldDB" id="A0A0G1UBF6"/>
<dbReference type="PANTHER" id="PTHR43000">
    <property type="entry name" value="DTDP-D-GLUCOSE 4,6-DEHYDRATASE-RELATED"/>
    <property type="match status" value="1"/>
</dbReference>
<dbReference type="EC" id="4.2.1.46" evidence="4 7"/>
<dbReference type="Gene3D" id="3.40.50.720">
    <property type="entry name" value="NAD(P)-binding Rossmann-like Domain"/>
    <property type="match status" value="1"/>
</dbReference>
<name>A0A0G1UBF6_9BACT</name>
<gene>
    <name evidence="9" type="ORF">UY23_C0001G0102</name>
</gene>
<comment type="similarity">
    <text evidence="3 7">Belongs to the NAD(P)-dependent epimerase/dehydratase family. dTDP-glucose dehydratase subfamily.</text>
</comment>
<dbReference type="EMBL" id="LCPF01000001">
    <property type="protein sequence ID" value="KKU91496.1"/>
    <property type="molecule type" value="Genomic_DNA"/>
</dbReference>
<dbReference type="InterPro" id="IPR005888">
    <property type="entry name" value="dTDP_Gluc_deHydtase"/>
</dbReference>
<feature type="domain" description="NAD(P)-binding" evidence="8">
    <location>
        <begin position="10"/>
        <end position="311"/>
    </location>
</feature>
<organism evidence="9 10">
    <name type="scientific">Candidatus Jorgensenbacteria bacterium GW2011_GWA1_48_11</name>
    <dbReference type="NCBI Taxonomy" id="1618660"/>
    <lineage>
        <taxon>Bacteria</taxon>
        <taxon>Candidatus Joergenseniibacteriota</taxon>
    </lineage>
</organism>
<comment type="caution">
    <text evidence="9">The sequence shown here is derived from an EMBL/GenBank/DDBJ whole genome shotgun (WGS) entry which is preliminary data.</text>
</comment>
<evidence type="ECO:0000256" key="7">
    <source>
        <dbReference type="RuleBase" id="RU004473"/>
    </source>
</evidence>
<evidence type="ECO:0000256" key="6">
    <source>
        <dbReference type="ARBA" id="ARBA00023239"/>
    </source>
</evidence>
<dbReference type="InterPro" id="IPR036291">
    <property type="entry name" value="NAD(P)-bd_dom_sf"/>
</dbReference>
<evidence type="ECO:0000313" key="9">
    <source>
        <dbReference type="EMBL" id="KKU91496.1"/>
    </source>
</evidence>
<comment type="cofactor">
    <cofactor evidence="2 7">
        <name>NAD(+)</name>
        <dbReference type="ChEBI" id="CHEBI:57540"/>
    </cofactor>
</comment>
<dbReference type="Gene3D" id="3.90.25.10">
    <property type="entry name" value="UDP-galactose 4-epimerase, domain 1"/>
    <property type="match status" value="1"/>
</dbReference>
<proteinExistence type="inferred from homology"/>
<evidence type="ECO:0000256" key="4">
    <source>
        <dbReference type="ARBA" id="ARBA00011990"/>
    </source>
</evidence>
<evidence type="ECO:0000256" key="5">
    <source>
        <dbReference type="ARBA" id="ARBA00023027"/>
    </source>
</evidence>
<accession>A0A0G1UBF6</accession>
<dbReference type="SUPFAM" id="SSF51735">
    <property type="entry name" value="NAD(P)-binding Rossmann-fold domains"/>
    <property type="match status" value="1"/>
</dbReference>
<reference evidence="9 10" key="1">
    <citation type="journal article" date="2015" name="Nature">
        <title>rRNA introns, odd ribosomes, and small enigmatic genomes across a large radiation of phyla.</title>
        <authorList>
            <person name="Brown C.T."/>
            <person name="Hug L.A."/>
            <person name="Thomas B.C."/>
            <person name="Sharon I."/>
            <person name="Castelle C.J."/>
            <person name="Singh A."/>
            <person name="Wilkins M.J."/>
            <person name="Williams K.H."/>
            <person name="Banfield J.F."/>
        </authorList>
    </citation>
    <scope>NUCLEOTIDE SEQUENCE [LARGE SCALE GENOMIC DNA]</scope>
</reference>
<dbReference type="Proteomes" id="UP000034956">
    <property type="component" value="Unassembled WGS sequence"/>
</dbReference>
<dbReference type="InterPro" id="IPR016040">
    <property type="entry name" value="NAD(P)-bd_dom"/>
</dbReference>
<dbReference type="FunFam" id="3.40.50.720:FF:000304">
    <property type="entry name" value="UDP-glucose 4,6-dehydratase"/>
    <property type="match status" value="1"/>
</dbReference>
<protein>
    <recommendedName>
        <fullName evidence="4 7">dTDP-glucose 4,6-dehydratase</fullName>
        <ecNumber evidence="4 7">4.2.1.46</ecNumber>
    </recommendedName>
</protein>